<evidence type="ECO:0000256" key="3">
    <source>
        <dbReference type="ARBA" id="ARBA00005100"/>
    </source>
</evidence>
<keyword evidence="7" id="KW-0812">Transmembrane</keyword>
<dbReference type="InterPro" id="IPR036291">
    <property type="entry name" value="NAD(P)-bd_dom_sf"/>
</dbReference>
<dbReference type="AlphaFoldDB" id="A0A9P0JII7"/>
<evidence type="ECO:0000259" key="18">
    <source>
        <dbReference type="Pfam" id="PF16363"/>
    </source>
</evidence>
<evidence type="ECO:0000256" key="10">
    <source>
        <dbReference type="ARBA" id="ARBA00022989"/>
    </source>
</evidence>
<dbReference type="Gene3D" id="3.40.50.720">
    <property type="entry name" value="NAD(P)-binding Rossmann-like Domain"/>
    <property type="match status" value="2"/>
</dbReference>
<dbReference type="OrthoDB" id="331544at2759"/>
<evidence type="ECO:0000256" key="15">
    <source>
        <dbReference type="ARBA" id="ARBA00023239"/>
    </source>
</evidence>
<keyword evidence="12" id="KW-0333">Golgi apparatus</keyword>
<evidence type="ECO:0000256" key="11">
    <source>
        <dbReference type="ARBA" id="ARBA00023027"/>
    </source>
</evidence>
<keyword evidence="11" id="KW-0520">NAD</keyword>
<keyword evidence="10" id="KW-1133">Transmembrane helix</keyword>
<evidence type="ECO:0000313" key="19">
    <source>
        <dbReference type="EMBL" id="CAH1954048.1"/>
    </source>
</evidence>
<keyword evidence="13" id="KW-0472">Membrane</keyword>
<evidence type="ECO:0000256" key="2">
    <source>
        <dbReference type="ARBA" id="ARBA00004447"/>
    </source>
</evidence>
<keyword evidence="9" id="KW-0735">Signal-anchor</keyword>
<keyword evidence="20" id="KW-1185">Reference proteome</keyword>
<dbReference type="GO" id="GO:0048040">
    <property type="term" value="F:UDP-glucuronate decarboxylase activity"/>
    <property type="evidence" value="ECO:0007669"/>
    <property type="project" value="UniProtKB-EC"/>
</dbReference>
<evidence type="ECO:0000256" key="13">
    <source>
        <dbReference type="ARBA" id="ARBA00023136"/>
    </source>
</evidence>
<comment type="catalytic activity">
    <reaction evidence="17">
        <text>UDP-alpha-D-glucuronate + H(+) = UDP-alpha-D-xylose + CO2</text>
        <dbReference type="Rhea" id="RHEA:23916"/>
        <dbReference type="ChEBI" id="CHEBI:15378"/>
        <dbReference type="ChEBI" id="CHEBI:16526"/>
        <dbReference type="ChEBI" id="CHEBI:57632"/>
        <dbReference type="ChEBI" id="CHEBI:58052"/>
        <dbReference type="EC" id="4.1.1.35"/>
    </reaction>
    <physiologicalReaction direction="left-to-right" evidence="17">
        <dbReference type="Rhea" id="RHEA:23917"/>
    </physiologicalReaction>
</comment>
<comment type="pathway">
    <text evidence="3">Nucleotide-sugar biosynthesis; UDP-alpha-D-xylose biosynthesis; UDP-alpha-D-xylose from UDP-alpha-D-glucuronate: step 1/1.</text>
</comment>
<dbReference type="InterPro" id="IPR044516">
    <property type="entry name" value="UXS-like"/>
</dbReference>
<reference evidence="19" key="1">
    <citation type="submission" date="2022-03" db="EMBL/GenBank/DDBJ databases">
        <authorList>
            <person name="Sayadi A."/>
        </authorList>
    </citation>
    <scope>NUCLEOTIDE SEQUENCE</scope>
</reference>
<proteinExistence type="inferred from homology"/>
<dbReference type="PANTHER" id="PTHR43078:SF6">
    <property type="entry name" value="UDP-GLUCURONIC ACID DECARBOXYLASE 1"/>
    <property type="match status" value="1"/>
</dbReference>
<organism evidence="19 20">
    <name type="scientific">Acanthoscelides obtectus</name>
    <name type="common">Bean weevil</name>
    <name type="synonym">Bruchus obtectus</name>
    <dbReference type="NCBI Taxonomy" id="200917"/>
    <lineage>
        <taxon>Eukaryota</taxon>
        <taxon>Metazoa</taxon>
        <taxon>Ecdysozoa</taxon>
        <taxon>Arthropoda</taxon>
        <taxon>Hexapoda</taxon>
        <taxon>Insecta</taxon>
        <taxon>Pterygota</taxon>
        <taxon>Neoptera</taxon>
        <taxon>Endopterygota</taxon>
        <taxon>Coleoptera</taxon>
        <taxon>Polyphaga</taxon>
        <taxon>Cucujiformia</taxon>
        <taxon>Chrysomeloidea</taxon>
        <taxon>Chrysomelidae</taxon>
        <taxon>Bruchinae</taxon>
        <taxon>Bruchini</taxon>
        <taxon>Acanthoscelides</taxon>
    </lineage>
</organism>
<name>A0A9P0JII7_ACAOB</name>
<comment type="similarity">
    <text evidence="4">Belongs to the NAD(P)-dependent epimerase/dehydratase family. UDP-glucuronic acid decarboxylase subfamily.</text>
</comment>
<accession>A0A9P0JII7</accession>
<evidence type="ECO:0000256" key="12">
    <source>
        <dbReference type="ARBA" id="ARBA00023034"/>
    </source>
</evidence>
<evidence type="ECO:0000256" key="9">
    <source>
        <dbReference type="ARBA" id="ARBA00022968"/>
    </source>
</evidence>
<dbReference type="SUPFAM" id="SSF51735">
    <property type="entry name" value="NAD(P)-binding Rossmann-fold domains"/>
    <property type="match status" value="1"/>
</dbReference>
<comment type="cofactor">
    <cofactor evidence="1">
        <name>NAD(+)</name>
        <dbReference type="ChEBI" id="CHEBI:57540"/>
    </cofactor>
</comment>
<dbReference type="GO" id="GO:0042732">
    <property type="term" value="P:D-xylose metabolic process"/>
    <property type="evidence" value="ECO:0007669"/>
    <property type="project" value="InterPro"/>
</dbReference>
<sequence>MNRKRVLITGGAGFVGSHLVDKLMLEGHEVIVVDNFFTGRKSNVEHWIGHENFELIHHDIVNPIFIEVDEIYHLASPASPPHYMHNPVKTIKTNTLGTINILGLARRLKAKVLIASTSEVYGDPDIHPQPETYWGHVNPIGPRACYDEGKRVSETLTYAYAKQENMHVRVARIFNTYGPRMHMNDGRVVSNFILQALKDEVITVYGTGDQTRSFQYVSDLVEGLVALMRSNYSQPVNLGNPVEHTINGKIKFTCLF</sequence>
<dbReference type="GO" id="GO:0070403">
    <property type="term" value="F:NAD+ binding"/>
    <property type="evidence" value="ECO:0007669"/>
    <property type="project" value="InterPro"/>
</dbReference>
<evidence type="ECO:0000313" key="20">
    <source>
        <dbReference type="Proteomes" id="UP001152888"/>
    </source>
</evidence>
<evidence type="ECO:0000256" key="17">
    <source>
        <dbReference type="ARBA" id="ARBA00049410"/>
    </source>
</evidence>
<dbReference type="Pfam" id="PF16363">
    <property type="entry name" value="GDP_Man_Dehyd"/>
    <property type="match status" value="1"/>
</dbReference>
<dbReference type="FunFam" id="3.40.50.720:FF:000065">
    <property type="entry name" value="UDP-glucuronic acid decarboxylase 1"/>
    <property type="match status" value="1"/>
</dbReference>
<gene>
    <name evidence="19" type="ORF">ACAOBT_LOCUS355</name>
</gene>
<protein>
    <recommendedName>
        <fullName evidence="6">UDP-glucuronic acid decarboxylase 1</fullName>
        <ecNumber evidence="5">4.1.1.35</ecNumber>
    </recommendedName>
    <alternativeName>
        <fullName evidence="16">UDP-glucuronate decarboxylase 1</fullName>
    </alternativeName>
</protein>
<evidence type="ECO:0000256" key="16">
    <source>
        <dbReference type="ARBA" id="ARBA00031585"/>
    </source>
</evidence>
<comment type="subcellular location">
    <subcellularLocation>
        <location evidence="2">Golgi apparatus</location>
        <location evidence="2">Golgi stack membrane</location>
        <topology evidence="2">Single-pass type II membrane protein</topology>
    </subcellularLocation>
</comment>
<dbReference type="PANTHER" id="PTHR43078">
    <property type="entry name" value="UDP-GLUCURONIC ACID DECARBOXYLASE-RELATED"/>
    <property type="match status" value="1"/>
</dbReference>
<feature type="domain" description="NAD(P)-binding" evidence="18">
    <location>
        <begin position="7"/>
        <end position="251"/>
    </location>
</feature>
<keyword evidence="15" id="KW-0456">Lyase</keyword>
<evidence type="ECO:0000256" key="7">
    <source>
        <dbReference type="ARBA" id="ARBA00022692"/>
    </source>
</evidence>
<evidence type="ECO:0000256" key="14">
    <source>
        <dbReference type="ARBA" id="ARBA00023180"/>
    </source>
</evidence>
<evidence type="ECO:0000256" key="4">
    <source>
        <dbReference type="ARBA" id="ARBA00007505"/>
    </source>
</evidence>
<dbReference type="EC" id="4.1.1.35" evidence="5"/>
<keyword evidence="8" id="KW-0210">Decarboxylase</keyword>
<dbReference type="InterPro" id="IPR016040">
    <property type="entry name" value="NAD(P)-bd_dom"/>
</dbReference>
<evidence type="ECO:0000256" key="5">
    <source>
        <dbReference type="ARBA" id="ARBA00012290"/>
    </source>
</evidence>
<dbReference type="EMBL" id="CAKOFQ010006652">
    <property type="protein sequence ID" value="CAH1954048.1"/>
    <property type="molecule type" value="Genomic_DNA"/>
</dbReference>
<evidence type="ECO:0000256" key="1">
    <source>
        <dbReference type="ARBA" id="ARBA00001911"/>
    </source>
</evidence>
<evidence type="ECO:0000256" key="6">
    <source>
        <dbReference type="ARBA" id="ARBA00018816"/>
    </source>
</evidence>
<dbReference type="CDD" id="cd05230">
    <property type="entry name" value="UGD_SDR_e"/>
    <property type="match status" value="1"/>
</dbReference>
<dbReference type="GO" id="GO:0032580">
    <property type="term" value="C:Golgi cisterna membrane"/>
    <property type="evidence" value="ECO:0007669"/>
    <property type="project" value="UniProtKB-SubCell"/>
</dbReference>
<evidence type="ECO:0000256" key="8">
    <source>
        <dbReference type="ARBA" id="ARBA00022793"/>
    </source>
</evidence>
<comment type="caution">
    <text evidence="19">The sequence shown here is derived from an EMBL/GenBank/DDBJ whole genome shotgun (WGS) entry which is preliminary data.</text>
</comment>
<dbReference type="Proteomes" id="UP001152888">
    <property type="component" value="Unassembled WGS sequence"/>
</dbReference>
<keyword evidence="14" id="KW-0325">Glycoprotein</keyword>